<evidence type="ECO:0000256" key="4">
    <source>
        <dbReference type="SAM" id="MobiDB-lite"/>
    </source>
</evidence>
<evidence type="ECO:0000259" key="5">
    <source>
        <dbReference type="Pfam" id="PF04192"/>
    </source>
</evidence>
<name>A0A7S3PDA7_9STRA</name>
<feature type="compositionally biased region" description="Acidic residues" evidence="4">
    <location>
        <begin position="200"/>
        <end position="209"/>
    </location>
</feature>
<keyword evidence="1 3" id="KW-0853">WD repeat</keyword>
<dbReference type="EMBL" id="HBIN01010076">
    <property type="protein sequence ID" value="CAE0437263.1"/>
    <property type="molecule type" value="Transcribed_RNA"/>
</dbReference>
<feature type="domain" description="WDR36/Utp21 C-terminal" evidence="5">
    <location>
        <begin position="393"/>
        <end position="514"/>
    </location>
</feature>
<dbReference type="InterPro" id="IPR036322">
    <property type="entry name" value="WD40_repeat_dom_sf"/>
</dbReference>
<dbReference type="PROSITE" id="PS00678">
    <property type="entry name" value="WD_REPEATS_1"/>
    <property type="match status" value="1"/>
</dbReference>
<evidence type="ECO:0000256" key="1">
    <source>
        <dbReference type="ARBA" id="ARBA00022574"/>
    </source>
</evidence>
<dbReference type="GO" id="GO:0034388">
    <property type="term" value="C:Pwp2p-containing subcomplex of 90S preribosome"/>
    <property type="evidence" value="ECO:0007669"/>
    <property type="project" value="TreeGrafter"/>
</dbReference>
<feature type="domain" description="WDR36/Utp21 C-terminal" evidence="5">
    <location>
        <begin position="234"/>
        <end position="307"/>
    </location>
</feature>
<dbReference type="InterPro" id="IPR015943">
    <property type="entry name" value="WD40/YVTN_repeat-like_dom_sf"/>
</dbReference>
<dbReference type="GO" id="GO:0006364">
    <property type="term" value="P:rRNA processing"/>
    <property type="evidence" value="ECO:0007669"/>
    <property type="project" value="InterPro"/>
</dbReference>
<feature type="repeat" description="WD" evidence="3">
    <location>
        <begin position="1"/>
        <end position="40"/>
    </location>
</feature>
<dbReference type="InterPro" id="IPR007319">
    <property type="entry name" value="WDR36/Utp21_C"/>
</dbReference>
<proteinExistence type="predicted"/>
<evidence type="ECO:0000256" key="3">
    <source>
        <dbReference type="PROSITE-ProRule" id="PRU00221"/>
    </source>
</evidence>
<keyword evidence="2" id="KW-0677">Repeat</keyword>
<sequence length="518" mass="58290">MHVGQVNGIAVDAENRYVISAGYDGTVRFWDFLTHRLLHTLEIGTPVGQLVMSRDAGLFSLACDDLVVRVVDLVTKRVIRTFKGHSASISDMCFSNDARWLFTASADTSVRVWDLPTARCIDWMEFEQPVASLTFSPTGEYLATAHSNSVGICLWVNRAYFGQAVVDKVASSAVSMEIPRAGDLFFEASEDGSTCGSEESGSEGEDSDSSENAHDSEDDVEMVTKEMKKLSNADTLLTLSGQPSSRWYALAHLDLIKQRNKPKQPPKKPEAAPFFLPQVYKSVNPVFAKEGNDEPKEDEAQLQGMEALTQSGDWGTDDEGDEGDTETHAPESRIIKTSGFDRPRSVLYRAMEKGHLEVQAYLGGRMLIDVDDEEDNSDDEENFEMNYEQTIKRKKIEEARRIETFYGPAIEQLKIMTPSAIDFELQSLCLGPEDDDGASLLNVTLEWIRIELFAGTNFELVQAYLNRVLKLHGETLRQRPELYSKLHQLNRIERKIWRNIQGMLQHNLCLISFFSHQH</sequence>
<dbReference type="PROSITE" id="PS50082">
    <property type="entry name" value="WD_REPEATS_2"/>
    <property type="match status" value="2"/>
</dbReference>
<dbReference type="Pfam" id="PF04192">
    <property type="entry name" value="Utp21"/>
    <property type="match status" value="2"/>
</dbReference>
<reference evidence="6" key="1">
    <citation type="submission" date="2021-01" db="EMBL/GenBank/DDBJ databases">
        <authorList>
            <person name="Corre E."/>
            <person name="Pelletier E."/>
            <person name="Niang G."/>
            <person name="Scheremetjew M."/>
            <person name="Finn R."/>
            <person name="Kale V."/>
            <person name="Holt S."/>
            <person name="Cochrane G."/>
            <person name="Meng A."/>
            <person name="Brown T."/>
            <person name="Cohen L."/>
        </authorList>
    </citation>
    <scope>NUCLEOTIDE SEQUENCE</scope>
    <source>
        <strain evidence="6">GSBS06</strain>
    </source>
</reference>
<dbReference type="InterPro" id="IPR019775">
    <property type="entry name" value="WD40_repeat_CS"/>
</dbReference>
<feature type="region of interest" description="Disordered" evidence="4">
    <location>
        <begin position="189"/>
        <end position="220"/>
    </location>
</feature>
<protein>
    <recommendedName>
        <fullName evidence="5">WDR36/Utp21 C-terminal domain-containing protein</fullName>
    </recommendedName>
</protein>
<dbReference type="SMART" id="SM00320">
    <property type="entry name" value="WD40"/>
    <property type="match status" value="4"/>
</dbReference>
<feature type="compositionally biased region" description="Acidic residues" evidence="4">
    <location>
        <begin position="315"/>
        <end position="324"/>
    </location>
</feature>
<evidence type="ECO:0000256" key="2">
    <source>
        <dbReference type="ARBA" id="ARBA00022737"/>
    </source>
</evidence>
<dbReference type="SUPFAM" id="SSF50978">
    <property type="entry name" value="WD40 repeat-like"/>
    <property type="match status" value="1"/>
</dbReference>
<dbReference type="PANTHER" id="PTHR22840">
    <property type="entry name" value="WD REPEAT-CONTAINING PROTEIN 36"/>
    <property type="match status" value="1"/>
</dbReference>
<dbReference type="InterPro" id="IPR001680">
    <property type="entry name" value="WD40_rpt"/>
</dbReference>
<dbReference type="Pfam" id="PF25168">
    <property type="entry name" value="Beta-prop_WDR36-Utp21_2nd"/>
    <property type="match status" value="1"/>
</dbReference>
<dbReference type="PROSITE" id="PS50294">
    <property type="entry name" value="WD_REPEATS_REGION"/>
    <property type="match status" value="2"/>
</dbReference>
<organism evidence="6">
    <name type="scientific">Aplanochytrium stocchinoi</name>
    <dbReference type="NCBI Taxonomy" id="215587"/>
    <lineage>
        <taxon>Eukaryota</taxon>
        <taxon>Sar</taxon>
        <taxon>Stramenopiles</taxon>
        <taxon>Bigyra</taxon>
        <taxon>Labyrinthulomycetes</taxon>
        <taxon>Thraustochytrida</taxon>
        <taxon>Thraustochytriidae</taxon>
        <taxon>Aplanochytrium</taxon>
    </lineage>
</organism>
<dbReference type="AlphaFoldDB" id="A0A7S3PDA7"/>
<dbReference type="Gene3D" id="2.130.10.10">
    <property type="entry name" value="YVTN repeat-like/Quinoprotein amine dehydrogenase"/>
    <property type="match status" value="1"/>
</dbReference>
<feature type="repeat" description="WD" evidence="3">
    <location>
        <begin position="82"/>
        <end position="123"/>
    </location>
</feature>
<evidence type="ECO:0000313" key="6">
    <source>
        <dbReference type="EMBL" id="CAE0437263.1"/>
    </source>
</evidence>
<dbReference type="PANTHER" id="PTHR22840:SF12">
    <property type="entry name" value="WD REPEAT-CONTAINING PROTEIN 36"/>
    <property type="match status" value="1"/>
</dbReference>
<feature type="region of interest" description="Disordered" evidence="4">
    <location>
        <begin position="310"/>
        <end position="333"/>
    </location>
</feature>
<dbReference type="GO" id="GO:0032040">
    <property type="term" value="C:small-subunit processome"/>
    <property type="evidence" value="ECO:0007669"/>
    <property type="project" value="InterPro"/>
</dbReference>
<gene>
    <name evidence="6" type="ORF">ASTO00021_LOCUS7520</name>
</gene>
<accession>A0A7S3PDA7</accession>